<dbReference type="EMBL" id="AP014946">
    <property type="protein sequence ID" value="BAT57511.1"/>
    <property type="molecule type" value="Genomic_DNA"/>
</dbReference>
<protein>
    <submittedName>
        <fullName evidence="2">Phthiocerol synthesis polyketide synthase type I PpsC</fullName>
        <ecNumber evidence="2">2.3.1.41</ecNumber>
    </submittedName>
</protein>
<evidence type="ECO:0000259" key="1">
    <source>
        <dbReference type="SMART" id="SM00829"/>
    </source>
</evidence>
<organism evidence="2 3">
    <name type="scientific">Variibacter gotjawalensis</name>
    <dbReference type="NCBI Taxonomy" id="1333996"/>
    <lineage>
        <taxon>Bacteria</taxon>
        <taxon>Pseudomonadati</taxon>
        <taxon>Pseudomonadota</taxon>
        <taxon>Alphaproteobacteria</taxon>
        <taxon>Hyphomicrobiales</taxon>
        <taxon>Nitrobacteraceae</taxon>
        <taxon>Variibacter</taxon>
    </lineage>
</organism>
<dbReference type="Gene3D" id="3.40.50.720">
    <property type="entry name" value="NAD(P)-binding Rossmann-like Domain"/>
    <property type="match status" value="1"/>
</dbReference>
<gene>
    <name evidence="2" type="primary">ppsC_1</name>
    <name evidence="2" type="ORF">GJW-30_1_00016</name>
</gene>
<keyword evidence="2" id="KW-0808">Transferase</keyword>
<dbReference type="RefSeq" id="WP_096350280.1">
    <property type="nucleotide sequence ID" value="NZ_AP014946.1"/>
</dbReference>
<evidence type="ECO:0000313" key="3">
    <source>
        <dbReference type="Proteomes" id="UP000236884"/>
    </source>
</evidence>
<dbReference type="GO" id="GO:0016491">
    <property type="term" value="F:oxidoreductase activity"/>
    <property type="evidence" value="ECO:0007669"/>
    <property type="project" value="InterPro"/>
</dbReference>
<dbReference type="Pfam" id="PF00107">
    <property type="entry name" value="ADH_zinc_N"/>
    <property type="match status" value="1"/>
</dbReference>
<keyword evidence="3" id="KW-1185">Reference proteome</keyword>
<dbReference type="OrthoDB" id="4190732at2"/>
<dbReference type="AlphaFoldDB" id="A0A0S3PNJ5"/>
<keyword evidence="2" id="KW-0012">Acyltransferase</keyword>
<dbReference type="Proteomes" id="UP000236884">
    <property type="component" value="Chromosome"/>
</dbReference>
<dbReference type="InterPro" id="IPR036291">
    <property type="entry name" value="NAD(P)-bd_dom_sf"/>
</dbReference>
<name>A0A0S3PNJ5_9BRAD</name>
<dbReference type="GO" id="GO:0004315">
    <property type="term" value="F:3-oxoacyl-[acyl-carrier-protein] synthase activity"/>
    <property type="evidence" value="ECO:0007669"/>
    <property type="project" value="UniProtKB-EC"/>
</dbReference>
<dbReference type="SUPFAM" id="SSF50129">
    <property type="entry name" value="GroES-like"/>
    <property type="match status" value="1"/>
</dbReference>
<sequence length="325" mass="34993">MPRAVVCQELSSDHTAIEDVPSRPLARGEYRIAVHAAGLNYPDVLMLRGGYQFKPELPFTPGMEGAGVVTEAGSDAGGRYKVGDRVVIGVRNGAFAEEAIVEADRMMPLPDTFSFEEGASFRVAATTAIHALRDRAALQAGETLLVHGAGGGVGLAAVEFGKLSGARVIACASSEEKLAAAKQKGADDLVLYDREPFRDAVKRLTDQNGADVIFDPVGGKVLEESLRCMAWGCRVLIVGFTGGYGLVRSNLLLIKNATMLGVRAGETLRRDPAKVAEREETLLDLMRKGHMRPLISQTVPLEQFRDAFATLDERRAIGRVVLTMR</sequence>
<dbReference type="SMART" id="SM00829">
    <property type="entry name" value="PKS_ER"/>
    <property type="match status" value="1"/>
</dbReference>
<evidence type="ECO:0000313" key="2">
    <source>
        <dbReference type="EMBL" id="BAT57511.1"/>
    </source>
</evidence>
<dbReference type="Pfam" id="PF08240">
    <property type="entry name" value="ADH_N"/>
    <property type="match status" value="1"/>
</dbReference>
<dbReference type="InterPro" id="IPR020843">
    <property type="entry name" value="ER"/>
</dbReference>
<dbReference type="CDD" id="cd08241">
    <property type="entry name" value="QOR1"/>
    <property type="match status" value="1"/>
</dbReference>
<dbReference type="EC" id="2.3.1.41" evidence="2"/>
<dbReference type="InterPro" id="IPR013154">
    <property type="entry name" value="ADH-like_N"/>
</dbReference>
<dbReference type="InterPro" id="IPR051397">
    <property type="entry name" value="Zn-ADH-like_protein"/>
</dbReference>
<feature type="domain" description="Enoyl reductase (ER)" evidence="1">
    <location>
        <begin position="11"/>
        <end position="322"/>
    </location>
</feature>
<accession>A0A0S3PNJ5</accession>
<dbReference type="Gene3D" id="3.90.180.10">
    <property type="entry name" value="Medium-chain alcohol dehydrogenases, catalytic domain"/>
    <property type="match status" value="1"/>
</dbReference>
<reference evidence="2 3" key="1">
    <citation type="submission" date="2015-08" db="EMBL/GenBank/DDBJ databases">
        <title>Investigation of the bacterial diversity of lava forest soil.</title>
        <authorList>
            <person name="Lee J.S."/>
        </authorList>
    </citation>
    <scope>NUCLEOTIDE SEQUENCE [LARGE SCALE GENOMIC DNA]</scope>
    <source>
        <strain evidence="2 3">GJW-30</strain>
    </source>
</reference>
<dbReference type="PANTHER" id="PTHR43677">
    <property type="entry name" value="SHORT-CHAIN DEHYDROGENASE/REDUCTASE"/>
    <property type="match status" value="1"/>
</dbReference>
<dbReference type="PANTHER" id="PTHR43677:SF4">
    <property type="entry name" value="QUINONE OXIDOREDUCTASE-LIKE PROTEIN 2"/>
    <property type="match status" value="1"/>
</dbReference>
<dbReference type="InterPro" id="IPR011032">
    <property type="entry name" value="GroES-like_sf"/>
</dbReference>
<dbReference type="InterPro" id="IPR013149">
    <property type="entry name" value="ADH-like_C"/>
</dbReference>
<proteinExistence type="predicted"/>
<dbReference type="KEGG" id="vgo:GJW-30_1_00016"/>
<dbReference type="SUPFAM" id="SSF51735">
    <property type="entry name" value="NAD(P)-binding Rossmann-fold domains"/>
    <property type="match status" value="1"/>
</dbReference>